<reference evidence="2" key="1">
    <citation type="submission" date="2022-08" db="EMBL/GenBank/DDBJ databases">
        <title>The genomic sequence of strain Paenibacillus sp. SCIV0701.</title>
        <authorList>
            <person name="Zhao H."/>
        </authorList>
    </citation>
    <scope>NUCLEOTIDE SEQUENCE</scope>
    <source>
        <strain evidence="2">SCIV0701</strain>
    </source>
</reference>
<feature type="transmembrane region" description="Helical" evidence="1">
    <location>
        <begin position="162"/>
        <end position="179"/>
    </location>
</feature>
<dbReference type="RefSeq" id="WP_257448847.1">
    <property type="nucleotide sequence ID" value="NZ_JANIPJ010000014.1"/>
</dbReference>
<dbReference type="EMBL" id="JANIPJ010000014">
    <property type="protein sequence ID" value="MCR2805894.1"/>
    <property type="molecule type" value="Genomic_DNA"/>
</dbReference>
<gene>
    <name evidence="2" type="ORF">NQZ67_18590</name>
</gene>
<protein>
    <submittedName>
        <fullName evidence="2">DUF6080 domain-containing protein</fullName>
    </submittedName>
</protein>
<feature type="transmembrane region" description="Helical" evidence="1">
    <location>
        <begin position="401"/>
        <end position="418"/>
    </location>
</feature>
<accession>A0A9X2S9W5</accession>
<comment type="caution">
    <text evidence="2">The sequence shown here is derived from an EMBL/GenBank/DDBJ whole genome shotgun (WGS) entry which is preliminary data.</text>
</comment>
<feature type="transmembrane region" description="Helical" evidence="1">
    <location>
        <begin position="108"/>
        <end position="129"/>
    </location>
</feature>
<evidence type="ECO:0000313" key="2">
    <source>
        <dbReference type="EMBL" id="MCR2805894.1"/>
    </source>
</evidence>
<feature type="transmembrane region" description="Helical" evidence="1">
    <location>
        <begin position="136"/>
        <end position="156"/>
    </location>
</feature>
<keyword evidence="1" id="KW-0472">Membrane</keyword>
<evidence type="ECO:0000256" key="1">
    <source>
        <dbReference type="SAM" id="Phobius"/>
    </source>
</evidence>
<organism evidence="2 3">
    <name type="scientific">Paenibacillus soyae</name>
    <dbReference type="NCBI Taxonomy" id="2969249"/>
    <lineage>
        <taxon>Bacteria</taxon>
        <taxon>Bacillati</taxon>
        <taxon>Bacillota</taxon>
        <taxon>Bacilli</taxon>
        <taxon>Bacillales</taxon>
        <taxon>Paenibacillaceae</taxon>
        <taxon>Paenibacillus</taxon>
    </lineage>
</organism>
<name>A0A9X2S9W5_9BACL</name>
<dbReference type="Proteomes" id="UP001141950">
    <property type="component" value="Unassembled WGS sequence"/>
</dbReference>
<proteinExistence type="predicted"/>
<keyword evidence="1" id="KW-1133">Transmembrane helix</keyword>
<dbReference type="AlphaFoldDB" id="A0A9X2S9W5"/>
<feature type="transmembrane region" description="Helical" evidence="1">
    <location>
        <begin position="225"/>
        <end position="250"/>
    </location>
</feature>
<feature type="transmembrane region" description="Helical" evidence="1">
    <location>
        <begin position="21"/>
        <end position="39"/>
    </location>
</feature>
<feature type="transmembrane region" description="Helical" evidence="1">
    <location>
        <begin position="191"/>
        <end position="213"/>
    </location>
</feature>
<feature type="transmembrane region" description="Helical" evidence="1">
    <location>
        <begin position="343"/>
        <end position="364"/>
    </location>
</feature>
<sequence>MNTRSVVIMGFWNYLFRAKKDYYAAGGLFAAFYVFYVVMNLPFMSYMKENQALLAEHNPFYGVPFALNLFNFDPSMQYGPGNASVIHPLISFLTGPFGFLSKHLFDNLFFLALQAAVNALSVVLVYCYLKRSAEGAIIPFLMAAFFGISSYSLFTALVPDSYPYAQLFLILSVVYLQYSREQAKTKVLPHAGLALANFGITSTNIVPFMASLFANNVMLREKGWIWRLVRIVAAFLLLVILATGLQWLLFDGHSWIHNWSKTLDNGGYNYVAPFSFFYHWKAIYMLGISPILTPDAALVTPSIVAFATDLLQPYPIHVSVVGMALLLLAAAGFIRLIKTREAWILGSYIGAAIGLHIVVGYGLAAFQNDLYLYAGHYLFAIFLLAGRFAMEIKRDALRKGLTVILGIFLLAALVHNVVQHAEVLQVIESSFANGISN</sequence>
<evidence type="ECO:0000313" key="3">
    <source>
        <dbReference type="Proteomes" id="UP001141950"/>
    </source>
</evidence>
<feature type="transmembrane region" description="Helical" evidence="1">
    <location>
        <begin position="370"/>
        <end position="389"/>
    </location>
</feature>
<keyword evidence="1" id="KW-0812">Transmembrane</keyword>
<feature type="transmembrane region" description="Helical" evidence="1">
    <location>
        <begin position="314"/>
        <end position="336"/>
    </location>
</feature>
<keyword evidence="3" id="KW-1185">Reference proteome</keyword>